<evidence type="ECO:0000256" key="8">
    <source>
        <dbReference type="ARBA" id="ARBA00013025"/>
    </source>
</evidence>
<evidence type="ECO:0000313" key="26">
    <source>
        <dbReference type="EMBL" id="CAB3757402.1"/>
    </source>
</evidence>
<dbReference type="InterPro" id="IPR018109">
    <property type="entry name" value="Folylpolyglutamate_synth_CS"/>
</dbReference>
<keyword evidence="10 23" id="KW-0436">Ligase</keyword>
<dbReference type="GO" id="GO:0046656">
    <property type="term" value="P:folic acid biosynthetic process"/>
    <property type="evidence" value="ECO:0007669"/>
    <property type="project" value="UniProtKB-KW"/>
</dbReference>
<dbReference type="UniPathway" id="UPA00077">
    <property type="reaction ID" value="UER00157"/>
</dbReference>
<evidence type="ECO:0000256" key="14">
    <source>
        <dbReference type="ARBA" id="ARBA00022842"/>
    </source>
</evidence>
<evidence type="ECO:0000256" key="15">
    <source>
        <dbReference type="ARBA" id="ARBA00022909"/>
    </source>
</evidence>
<comment type="subunit">
    <text evidence="6">Monomer.</text>
</comment>
<evidence type="ECO:0000256" key="17">
    <source>
        <dbReference type="ARBA" id="ARBA00030592"/>
    </source>
</evidence>
<evidence type="ECO:0000259" key="24">
    <source>
        <dbReference type="Pfam" id="PF02875"/>
    </source>
</evidence>
<evidence type="ECO:0000256" key="18">
    <source>
        <dbReference type="ARBA" id="ARBA00032510"/>
    </source>
</evidence>
<dbReference type="InterPro" id="IPR036565">
    <property type="entry name" value="Mur-like_cat_sf"/>
</dbReference>
<evidence type="ECO:0000256" key="23">
    <source>
        <dbReference type="PIRNR" id="PIRNR001563"/>
    </source>
</evidence>
<dbReference type="PROSITE" id="PS01011">
    <property type="entry name" value="FOLYLPOLYGLU_SYNT_1"/>
    <property type="match status" value="1"/>
</dbReference>
<evidence type="ECO:0000256" key="10">
    <source>
        <dbReference type="ARBA" id="ARBA00022598"/>
    </source>
</evidence>
<keyword evidence="13 23" id="KW-0067">ATP-binding</keyword>
<proteinExistence type="inferred from homology"/>
<dbReference type="SUPFAM" id="SSF53244">
    <property type="entry name" value="MurD-like peptide ligases, peptide-binding domain"/>
    <property type="match status" value="1"/>
</dbReference>
<dbReference type="EMBL" id="CADIKF010000018">
    <property type="protein sequence ID" value="CAB3757402.1"/>
    <property type="molecule type" value="Genomic_DNA"/>
</dbReference>
<dbReference type="Pfam" id="PF02875">
    <property type="entry name" value="Mur_ligase_C"/>
    <property type="match status" value="1"/>
</dbReference>
<comment type="pathway">
    <text evidence="4">Cofactor biosynthesis; tetrahydrofolylpolyglutamate biosynthesis.</text>
</comment>
<evidence type="ECO:0000313" key="27">
    <source>
        <dbReference type="Proteomes" id="UP000494329"/>
    </source>
</evidence>
<dbReference type="GO" id="GO:0005524">
    <property type="term" value="F:ATP binding"/>
    <property type="evidence" value="ECO:0007669"/>
    <property type="project" value="UniProtKB-KW"/>
</dbReference>
<gene>
    <name evidence="26" type="primary">folC</name>
    <name evidence="26" type="ORF">LMG29739_02688</name>
</gene>
<keyword evidence="14" id="KW-0460">Magnesium</keyword>
<dbReference type="PANTHER" id="PTHR11136:SF0">
    <property type="entry name" value="DIHYDROFOLATE SYNTHETASE-RELATED"/>
    <property type="match status" value="1"/>
</dbReference>
<dbReference type="Gene3D" id="3.40.1190.10">
    <property type="entry name" value="Mur-like, catalytic domain"/>
    <property type="match status" value="1"/>
</dbReference>
<evidence type="ECO:0000256" key="11">
    <source>
        <dbReference type="ARBA" id="ARBA00022723"/>
    </source>
</evidence>
<evidence type="ECO:0000256" key="1">
    <source>
        <dbReference type="ARBA" id="ARBA00001946"/>
    </source>
</evidence>
<dbReference type="GO" id="GO:0005737">
    <property type="term" value="C:cytoplasm"/>
    <property type="evidence" value="ECO:0007669"/>
    <property type="project" value="TreeGrafter"/>
</dbReference>
<evidence type="ECO:0000256" key="16">
    <source>
        <dbReference type="ARBA" id="ARBA00030048"/>
    </source>
</evidence>
<dbReference type="EC" id="6.3.2.12" evidence="7"/>
<evidence type="ECO:0000256" key="4">
    <source>
        <dbReference type="ARBA" id="ARBA00005150"/>
    </source>
</evidence>
<comment type="catalytic activity">
    <reaction evidence="19">
        <text>(6S)-5,6,7,8-tetrahydrofolyl-(gamma-L-Glu)(n) + L-glutamate + ATP = (6S)-5,6,7,8-tetrahydrofolyl-(gamma-L-Glu)(n+1) + ADP + phosphate + H(+)</text>
        <dbReference type="Rhea" id="RHEA:10580"/>
        <dbReference type="Rhea" id="RHEA-COMP:14738"/>
        <dbReference type="Rhea" id="RHEA-COMP:14740"/>
        <dbReference type="ChEBI" id="CHEBI:15378"/>
        <dbReference type="ChEBI" id="CHEBI:29985"/>
        <dbReference type="ChEBI" id="CHEBI:30616"/>
        <dbReference type="ChEBI" id="CHEBI:43474"/>
        <dbReference type="ChEBI" id="CHEBI:141005"/>
        <dbReference type="ChEBI" id="CHEBI:456216"/>
        <dbReference type="EC" id="6.3.2.17"/>
    </reaction>
</comment>
<feature type="domain" description="Mur ligase central" evidence="25">
    <location>
        <begin position="47"/>
        <end position="226"/>
    </location>
</feature>
<comment type="function">
    <text evidence="2">Functions in two distinct reactions of the de novo folate biosynthetic pathway. Catalyzes the addition of a glutamate residue to dihydropteroate (7,8-dihydropteroate or H2Pte) to form dihydrofolate (7,8-dihydrofolate monoglutamate or H2Pte-Glu). Also catalyzes successive additions of L-glutamate to tetrahydrofolate or 10-formyltetrahydrofolate or 5,10-methylenetetrahydrofolate, leading to folylpolyglutamate derivatives.</text>
</comment>
<evidence type="ECO:0000256" key="3">
    <source>
        <dbReference type="ARBA" id="ARBA00004799"/>
    </source>
</evidence>
<evidence type="ECO:0000256" key="7">
    <source>
        <dbReference type="ARBA" id="ARBA00013023"/>
    </source>
</evidence>
<keyword evidence="12 23" id="KW-0547">Nucleotide-binding</keyword>
<dbReference type="FunFam" id="3.40.1190.10:FF:000004">
    <property type="entry name" value="Dihydrofolate synthase/folylpolyglutamate synthase"/>
    <property type="match status" value="1"/>
</dbReference>
<dbReference type="GO" id="GO:0046654">
    <property type="term" value="P:tetrahydrofolate biosynthetic process"/>
    <property type="evidence" value="ECO:0007669"/>
    <property type="project" value="UniProtKB-UniPathway"/>
</dbReference>
<dbReference type="InterPro" id="IPR013221">
    <property type="entry name" value="Mur_ligase_cen"/>
</dbReference>
<reference evidence="26 27" key="1">
    <citation type="submission" date="2020-04" db="EMBL/GenBank/DDBJ databases">
        <authorList>
            <person name="De Canck E."/>
        </authorList>
    </citation>
    <scope>NUCLEOTIDE SEQUENCE [LARGE SCALE GENOMIC DNA]</scope>
    <source>
        <strain evidence="26 27">LMG 29739</strain>
    </source>
</reference>
<sequence>MTTFPTLNAWLTHLETAHPVGIDMGLERISRVRDALQLTFACPVITVGGTNGKGSTCAILESILLRAGYTVGCHTSPHLLAFNERARVNGQLASDAELLPHFEAVEKARTSLADPPSLTYFEFTTLAIMQLFASRGLDAVIMEVGLGGRLDAVNILDTDCAIITSIDIDHTEYLGDTREKIAFEKAGIFRAGKPAICADPLPPQTLIDHAQTIGADLWLFGRDFRYEGQAGSERQQWNYVGRTLRRSALAYPALRGANQLINTSAALAGLEALRDRLPVSAQDIRLGLANVELPGRFQVLPGKPSIVLDVGHNPHAAAVLAQNLGNMGYFPYTYVVFGSMRDKDIASVVAHLKDEVDHWCVTDLPTPRGASAVELERTLHDAGIGDGPDSSITRFASPSEAFQDALKRASGNDRIVVFGSFFTVAGVMAYRKSQQH</sequence>
<keyword evidence="27" id="KW-1185">Reference proteome</keyword>
<comment type="pathway">
    <text evidence="3">Cofactor biosynthesis; tetrahydrofolate biosynthesis; 7,8-dihydrofolate from 2-amino-4-hydroxy-6-hydroxymethyl-7,8-dihydropteridine diphosphate and 4-aminobenzoate: step 2/2.</text>
</comment>
<accession>A0A6J5DWL3</accession>
<keyword evidence="11" id="KW-0479">Metal-binding</keyword>
<dbReference type="EC" id="6.3.2.17" evidence="8"/>
<comment type="catalytic activity">
    <reaction evidence="22">
        <text>7,8-dihydropteroate + L-glutamate + ATP = 7,8-dihydrofolate + ADP + phosphate + H(+)</text>
        <dbReference type="Rhea" id="RHEA:23584"/>
        <dbReference type="ChEBI" id="CHEBI:15378"/>
        <dbReference type="ChEBI" id="CHEBI:17839"/>
        <dbReference type="ChEBI" id="CHEBI:29985"/>
        <dbReference type="ChEBI" id="CHEBI:30616"/>
        <dbReference type="ChEBI" id="CHEBI:43474"/>
        <dbReference type="ChEBI" id="CHEBI:57451"/>
        <dbReference type="ChEBI" id="CHEBI:456216"/>
        <dbReference type="EC" id="6.3.2.12"/>
    </reaction>
</comment>
<name>A0A6J5DWL3_9BURK</name>
<feature type="domain" description="Mur ligase C-terminal" evidence="24">
    <location>
        <begin position="295"/>
        <end position="421"/>
    </location>
</feature>
<dbReference type="GO" id="GO:0008841">
    <property type="term" value="F:dihydrofolate synthase activity"/>
    <property type="evidence" value="ECO:0007669"/>
    <property type="project" value="UniProtKB-EC"/>
</dbReference>
<dbReference type="PANTHER" id="PTHR11136">
    <property type="entry name" value="FOLYLPOLYGLUTAMATE SYNTHASE-RELATED"/>
    <property type="match status" value="1"/>
</dbReference>
<dbReference type="GO" id="GO:0046872">
    <property type="term" value="F:metal ion binding"/>
    <property type="evidence" value="ECO:0007669"/>
    <property type="project" value="UniProtKB-KW"/>
</dbReference>
<dbReference type="PIRSF" id="PIRSF001563">
    <property type="entry name" value="Folylpolyglu_synth"/>
    <property type="match status" value="1"/>
</dbReference>
<dbReference type="RefSeq" id="WP_175111407.1">
    <property type="nucleotide sequence ID" value="NZ_CADIKF010000018.1"/>
</dbReference>
<evidence type="ECO:0000256" key="12">
    <source>
        <dbReference type="ARBA" id="ARBA00022741"/>
    </source>
</evidence>
<protein>
    <recommendedName>
        <fullName evidence="9">Dihydrofolate synthase/folylpolyglutamate synthase</fullName>
        <ecNumber evidence="7">6.3.2.12</ecNumber>
        <ecNumber evidence="8">6.3.2.17</ecNumber>
    </recommendedName>
    <alternativeName>
        <fullName evidence="18">Folylpoly-gamma-glutamate synthetase-dihydrofolate synthetase</fullName>
    </alternativeName>
    <alternativeName>
        <fullName evidence="16">Folylpolyglutamate synthetase</fullName>
    </alternativeName>
    <alternativeName>
        <fullName evidence="17">Tetrahydrofolylpolyglutamate synthase</fullName>
    </alternativeName>
</protein>
<dbReference type="InterPro" id="IPR036615">
    <property type="entry name" value="Mur_ligase_C_dom_sf"/>
</dbReference>
<evidence type="ECO:0000256" key="5">
    <source>
        <dbReference type="ARBA" id="ARBA00008276"/>
    </source>
</evidence>
<dbReference type="Proteomes" id="UP000494329">
    <property type="component" value="Unassembled WGS sequence"/>
</dbReference>
<evidence type="ECO:0000256" key="20">
    <source>
        <dbReference type="ARBA" id="ARBA00047808"/>
    </source>
</evidence>
<dbReference type="Pfam" id="PF08245">
    <property type="entry name" value="Mur_ligase_M"/>
    <property type="match status" value="1"/>
</dbReference>
<dbReference type="SUPFAM" id="SSF53623">
    <property type="entry name" value="MurD-like peptide ligases, catalytic domain"/>
    <property type="match status" value="1"/>
</dbReference>
<comment type="similarity">
    <text evidence="5 23">Belongs to the folylpolyglutamate synthase family.</text>
</comment>
<dbReference type="NCBIfam" id="TIGR01499">
    <property type="entry name" value="folC"/>
    <property type="match status" value="1"/>
</dbReference>
<evidence type="ECO:0000256" key="13">
    <source>
        <dbReference type="ARBA" id="ARBA00022840"/>
    </source>
</evidence>
<evidence type="ECO:0000256" key="22">
    <source>
        <dbReference type="ARBA" id="ARBA00049161"/>
    </source>
</evidence>
<comment type="catalytic activity">
    <reaction evidence="21">
        <text>(6R)-5,10-methylenetetrahydrofolyl-(gamma-L-Glu)(n) + L-glutamate + ATP = (6R)-5,10-methylenetetrahydrofolyl-(gamma-L-Glu)(n+1) + ADP + phosphate + H(+)</text>
        <dbReference type="Rhea" id="RHEA:51912"/>
        <dbReference type="Rhea" id="RHEA-COMP:13257"/>
        <dbReference type="Rhea" id="RHEA-COMP:13258"/>
        <dbReference type="ChEBI" id="CHEBI:15378"/>
        <dbReference type="ChEBI" id="CHEBI:29985"/>
        <dbReference type="ChEBI" id="CHEBI:30616"/>
        <dbReference type="ChEBI" id="CHEBI:43474"/>
        <dbReference type="ChEBI" id="CHEBI:136572"/>
        <dbReference type="ChEBI" id="CHEBI:456216"/>
        <dbReference type="EC" id="6.3.2.17"/>
    </reaction>
</comment>
<dbReference type="InterPro" id="IPR001645">
    <property type="entry name" value="Folylpolyglutamate_synth"/>
</dbReference>
<comment type="cofactor">
    <cofactor evidence="1">
        <name>Mg(2+)</name>
        <dbReference type="ChEBI" id="CHEBI:18420"/>
    </cofactor>
</comment>
<evidence type="ECO:0000256" key="21">
    <source>
        <dbReference type="ARBA" id="ARBA00049035"/>
    </source>
</evidence>
<evidence type="ECO:0000256" key="9">
    <source>
        <dbReference type="ARBA" id="ARBA00019357"/>
    </source>
</evidence>
<dbReference type="InterPro" id="IPR004101">
    <property type="entry name" value="Mur_ligase_C"/>
</dbReference>
<organism evidence="26 27">
    <name type="scientific">Paraburkholderia solisilvae</name>
    <dbReference type="NCBI Taxonomy" id="624376"/>
    <lineage>
        <taxon>Bacteria</taxon>
        <taxon>Pseudomonadati</taxon>
        <taxon>Pseudomonadota</taxon>
        <taxon>Betaproteobacteria</taxon>
        <taxon>Burkholderiales</taxon>
        <taxon>Burkholderiaceae</taxon>
        <taxon>Paraburkholderia</taxon>
    </lineage>
</organism>
<dbReference type="AlphaFoldDB" id="A0A6J5DWL3"/>
<dbReference type="GO" id="GO:0004326">
    <property type="term" value="F:tetrahydrofolylpolyglutamate synthase activity"/>
    <property type="evidence" value="ECO:0007669"/>
    <property type="project" value="UniProtKB-EC"/>
</dbReference>
<keyword evidence="15" id="KW-0289">Folate biosynthesis</keyword>
<evidence type="ECO:0000259" key="25">
    <source>
        <dbReference type="Pfam" id="PF08245"/>
    </source>
</evidence>
<evidence type="ECO:0000256" key="2">
    <source>
        <dbReference type="ARBA" id="ARBA00002714"/>
    </source>
</evidence>
<evidence type="ECO:0000256" key="19">
    <source>
        <dbReference type="ARBA" id="ARBA00047493"/>
    </source>
</evidence>
<comment type="catalytic activity">
    <reaction evidence="20">
        <text>10-formyltetrahydrofolyl-(gamma-L-Glu)(n) + L-glutamate + ATP = 10-formyltetrahydrofolyl-(gamma-L-Glu)(n+1) + ADP + phosphate + H(+)</text>
        <dbReference type="Rhea" id="RHEA:51904"/>
        <dbReference type="Rhea" id="RHEA-COMP:13088"/>
        <dbReference type="Rhea" id="RHEA-COMP:14300"/>
        <dbReference type="ChEBI" id="CHEBI:15378"/>
        <dbReference type="ChEBI" id="CHEBI:29985"/>
        <dbReference type="ChEBI" id="CHEBI:30616"/>
        <dbReference type="ChEBI" id="CHEBI:43474"/>
        <dbReference type="ChEBI" id="CHEBI:134413"/>
        <dbReference type="ChEBI" id="CHEBI:456216"/>
        <dbReference type="EC" id="6.3.2.17"/>
    </reaction>
</comment>
<dbReference type="Gene3D" id="3.90.190.20">
    <property type="entry name" value="Mur ligase, C-terminal domain"/>
    <property type="match status" value="1"/>
</dbReference>
<evidence type="ECO:0000256" key="6">
    <source>
        <dbReference type="ARBA" id="ARBA00011245"/>
    </source>
</evidence>
<dbReference type="NCBIfam" id="NF008101">
    <property type="entry name" value="PRK10846.1"/>
    <property type="match status" value="1"/>
</dbReference>